<feature type="coiled-coil region" evidence="1">
    <location>
        <begin position="323"/>
        <end position="389"/>
    </location>
</feature>
<accession>A0ABT2AAW1</accession>
<keyword evidence="3" id="KW-1185">Reference proteome</keyword>
<keyword evidence="2" id="KW-0547">Nucleotide-binding</keyword>
<keyword evidence="1" id="KW-0175">Coiled coil</keyword>
<dbReference type="Pfam" id="PF12128">
    <property type="entry name" value="DUF3584"/>
    <property type="match status" value="1"/>
</dbReference>
<name>A0ABT2AAW1_9BURK</name>
<dbReference type="InterPro" id="IPR027417">
    <property type="entry name" value="P-loop_NTPase"/>
</dbReference>
<dbReference type="EMBL" id="JANUGX010000026">
    <property type="protein sequence ID" value="MCS0591354.1"/>
    <property type="molecule type" value="Genomic_DNA"/>
</dbReference>
<organism evidence="2 3">
    <name type="scientific">Massilia norwichensis</name>
    <dbReference type="NCBI Taxonomy" id="1442366"/>
    <lineage>
        <taxon>Bacteria</taxon>
        <taxon>Pseudomonadati</taxon>
        <taxon>Pseudomonadota</taxon>
        <taxon>Betaproteobacteria</taxon>
        <taxon>Burkholderiales</taxon>
        <taxon>Oxalobacteraceae</taxon>
        <taxon>Telluria group</taxon>
        <taxon>Massilia</taxon>
    </lineage>
</organism>
<evidence type="ECO:0000313" key="2">
    <source>
        <dbReference type="EMBL" id="MCS0591354.1"/>
    </source>
</evidence>
<dbReference type="SUPFAM" id="SSF52540">
    <property type="entry name" value="P-loop containing nucleoside triphosphate hydrolases"/>
    <property type="match status" value="1"/>
</dbReference>
<dbReference type="GO" id="GO:0005524">
    <property type="term" value="F:ATP binding"/>
    <property type="evidence" value="ECO:0007669"/>
    <property type="project" value="UniProtKB-KW"/>
</dbReference>
<proteinExistence type="predicted"/>
<comment type="caution">
    <text evidence="2">The sequence shown here is derived from an EMBL/GenBank/DDBJ whole genome shotgun (WGS) entry which is preliminary data.</text>
</comment>
<dbReference type="RefSeq" id="WP_258847124.1">
    <property type="nucleotide sequence ID" value="NZ_JANUGX010000026.1"/>
</dbReference>
<feature type="coiled-coil region" evidence="1">
    <location>
        <begin position="607"/>
        <end position="705"/>
    </location>
</feature>
<feature type="coiled-coil region" evidence="1">
    <location>
        <begin position="479"/>
        <end position="534"/>
    </location>
</feature>
<gene>
    <name evidence="2" type="ORF">NX782_19370</name>
</gene>
<protein>
    <submittedName>
        <fullName evidence="2">ATP-binding protein</fullName>
    </submittedName>
</protein>
<dbReference type="InterPro" id="IPR021979">
    <property type="entry name" value="DUF3584"/>
</dbReference>
<evidence type="ECO:0000313" key="3">
    <source>
        <dbReference type="Proteomes" id="UP001205560"/>
    </source>
</evidence>
<keyword evidence="2" id="KW-0067">ATP-binding</keyword>
<dbReference type="Proteomes" id="UP001205560">
    <property type="component" value="Unassembled WGS sequence"/>
</dbReference>
<sequence>MIVDSSPLVGRFALNKLVMVDSYTTGRITELPLQGGTAITGRNGRGKTSLLKLIPAFFGERPDRIVRPVSNQQNFARYYLPRSTSYIIYEYDRDGVTCCAILCSDVTGDAVEYRFVNAAFQRDWFVHDDGKSLVANTNLLERFKLKGVTCSRKMHLDQYRAVIQGKRTHGSDPKQHRRDLHSYAFCPPGQPLPHIERIVFGMFTRKTNFADLQRMIVATVTDAAGQISLGAERKKVEGWPDAYHSYSAVMTQATRMEEVEAAYLAALAAEQELRNLHGQFQALDDNLRGQETNQQRALNTAQEERDASDQRFSQLRSAILERIDQVGRSIEDAQRKLNHLAQQKEKYQQEGIEQKAALVDQEAELLQARARLEERKGLLLNKQSNIEEEYDKLVKSLELEHSQRVNAFERQRTSAREDHQLRMDAVAREFDEQEILTRHQAVPEENQLQAALEAANVALGLAQAQLQHPQPDPKLVEIAEQQEVKVGQAREKYDEYSSQDTLASKAHEKARHAFDQAEMQLQVLKTDVAQGERRLNTLLMHATPDQDSVLYALRAQHPGWTQDIAKVLREDLLTRTDLAPVMGELTDSIYGLRINLDGVEAPLMADEQTLQQKIEATRDDMRAAKDRIIQHETNLTLLGSQRLEAQRVADMRSVEAASAKAALASAEKLLKGARTNVQHSRDAAKAQAQQAHADADRMCRDAKKRLAEHRALTEAAIAQLVTQRAARKQDVQRALDQTLADIGSVADGVEKRYQISRGQIEDDRIAKLRASGVDTTALAQLDVQINTTRSQLNVIADERNHVMQWRIWQTSEWSQRDSFQDALATARKDKAKEEQAKESCMKVWNDDKSTRRSALQQLAKKLEEIAGEQHKVQRYLELLEPYAVSVHAVPAFDPAWQSVALIGQYGLQMGELKKSEERLMRDIDGIKKAFTAHRMSPPDQYYETHRQSIGPDRATQAREWVPAFKAWYSSEHLIYQNLLRVEARTIAEAVGDFRNRMDTFHRKVLQFNRELQDSLNANQGFESIGQLSVEIVSSIRELEYWSTIEKVIDARNDWQAGELVDLPPPAFATALRELLDHWHLKEGIQAELTNLVRIQGEVVENGNRRPFRKAEDLESISSNGLSYIVIVLIFVAFINRVRGSAPVNVVWALDEIKDLDLGNVELLMDILNRNNITLVSACPDPDPDVLALFCNRRSIKSDRCIYDPTAVALSGGHDSPQ</sequence>
<reference evidence="2 3" key="1">
    <citation type="submission" date="2022-08" db="EMBL/GenBank/DDBJ databases">
        <title>Reclassification of Massilia species as members of the genera Telluria, Duganella, Pseudoduganella, Mokoshia gen. nov. and Zemynaea gen. nov. using orthogonal and non-orthogonal genome-based approaches.</title>
        <authorList>
            <person name="Bowman J.P."/>
        </authorList>
    </citation>
    <scope>NUCLEOTIDE SEQUENCE [LARGE SCALE GENOMIC DNA]</scope>
    <source>
        <strain evidence="2 3">LMG 28164</strain>
    </source>
</reference>
<evidence type="ECO:0000256" key="1">
    <source>
        <dbReference type="SAM" id="Coils"/>
    </source>
</evidence>